<accession>A0A6M4JKM4</accession>
<protein>
    <recommendedName>
        <fullName evidence="3">Permease</fullName>
    </recommendedName>
</protein>
<name>A0A6M4JKM4_BACSU</name>
<dbReference type="RefSeq" id="WP_004399414.1">
    <property type="nucleotide sequence ID" value="NC_000964.3"/>
</dbReference>
<dbReference type="AlphaFoldDB" id="A0A6M4JKM4"/>
<evidence type="ECO:0000313" key="2">
    <source>
        <dbReference type="EMBL" id="QJP88372.1"/>
    </source>
</evidence>
<proteinExistence type="predicted"/>
<evidence type="ECO:0008006" key="3">
    <source>
        <dbReference type="Google" id="ProtNLM"/>
    </source>
</evidence>
<keyword evidence="1" id="KW-0812">Transmembrane</keyword>
<organism evidence="2">
    <name type="scientific">Bacillus subtilis (strain 168)</name>
    <dbReference type="NCBI Taxonomy" id="224308"/>
    <lineage>
        <taxon>Bacteria</taxon>
        <taxon>Bacillati</taxon>
        <taxon>Bacillota</taxon>
        <taxon>Bacilli</taxon>
        <taxon>Bacillales</taxon>
        <taxon>Bacillaceae</taxon>
        <taxon>Bacillus</taxon>
    </lineage>
</organism>
<reference evidence="2" key="1">
    <citation type="submission" date="2020-04" db="EMBL/GenBank/DDBJ databases">
        <title>Phage recombination drives evolution of spore-forming Bacilli.</title>
        <authorList>
            <person name="Dragos A."/>
            <person name="Kovacs A.T."/>
        </authorList>
    </citation>
    <scope>NUCLEOTIDE SEQUENCE</scope>
    <source>
        <strain evidence="2">168</strain>
    </source>
</reference>
<dbReference type="OrthoDB" id="2910266at2"/>
<evidence type="ECO:0000256" key="1">
    <source>
        <dbReference type="SAM" id="Phobius"/>
    </source>
</evidence>
<dbReference type="EMBL" id="CP052842">
    <property type="protein sequence ID" value="QJP88372.1"/>
    <property type="molecule type" value="Genomic_DNA"/>
</dbReference>
<sequence length="101" mass="11005">MKALIFLSSLTAIGSSILGRWLGMLDDSYAVGDAWFIGVLAGLISLLILIDSQTMTKNYIVSLSTILGILGVGFIYFPAAFINILLSITLDKQKKEDLHVR</sequence>
<dbReference type="KEGG" id="bsu:BSU18669"/>
<feature type="transmembrane region" description="Helical" evidence="1">
    <location>
        <begin position="29"/>
        <end position="49"/>
    </location>
</feature>
<keyword evidence="1" id="KW-1133">Transmembrane helix</keyword>
<dbReference type="SMR" id="A0A6M4JKM4"/>
<keyword evidence="1" id="KW-0472">Membrane</keyword>
<feature type="transmembrane region" description="Helical" evidence="1">
    <location>
        <begin position="61"/>
        <end position="86"/>
    </location>
</feature>
<gene>
    <name evidence="2" type="ORF">HIR78_10140</name>
</gene>